<sequence length="189" mass="21706">MEARLHCCLYSHRIVASFMKPKLEKGKRLCSVTKSLNKEDFRLALARKYQFHSHFVRLYFHFNNIDKRKIETMKIEDKQRRFVTLSKRKEGLFKKAKKLALDFGVEVAVIGFTVGGRPFSFGSDKILVDSSYHVSPGCGTDLFSADDLISSYSINDPTFLPVLRDDELDDDCWNEIASTSISHHYTTAL</sequence>
<organism evidence="1 2">
    <name type="scientific">Persea americana</name>
    <name type="common">Avocado</name>
    <dbReference type="NCBI Taxonomy" id="3435"/>
    <lineage>
        <taxon>Eukaryota</taxon>
        <taxon>Viridiplantae</taxon>
        <taxon>Streptophyta</taxon>
        <taxon>Embryophyta</taxon>
        <taxon>Tracheophyta</taxon>
        <taxon>Spermatophyta</taxon>
        <taxon>Magnoliopsida</taxon>
        <taxon>Magnoliidae</taxon>
        <taxon>Laurales</taxon>
        <taxon>Lauraceae</taxon>
        <taxon>Persea</taxon>
    </lineage>
</organism>
<accession>A0ACC2KMK6</accession>
<reference evidence="1 2" key="1">
    <citation type="journal article" date="2022" name="Hortic Res">
        <title>A haplotype resolved chromosomal level avocado genome allows analysis of novel avocado genes.</title>
        <authorList>
            <person name="Nath O."/>
            <person name="Fletcher S.J."/>
            <person name="Hayward A."/>
            <person name="Shaw L.M."/>
            <person name="Masouleh A.K."/>
            <person name="Furtado A."/>
            <person name="Henry R.J."/>
            <person name="Mitter N."/>
        </authorList>
    </citation>
    <scope>NUCLEOTIDE SEQUENCE [LARGE SCALE GENOMIC DNA]</scope>
    <source>
        <strain evidence="2">cv. Hass</strain>
    </source>
</reference>
<gene>
    <name evidence="1" type="ORF">MRB53_030880</name>
</gene>
<dbReference type="EMBL" id="CM056818">
    <property type="protein sequence ID" value="KAJ8622351.1"/>
    <property type="molecule type" value="Genomic_DNA"/>
</dbReference>
<name>A0ACC2KMK6_PERAE</name>
<protein>
    <submittedName>
        <fullName evidence="1">Uncharacterized protein</fullName>
    </submittedName>
</protein>
<keyword evidence="2" id="KW-1185">Reference proteome</keyword>
<evidence type="ECO:0000313" key="1">
    <source>
        <dbReference type="EMBL" id="KAJ8622351.1"/>
    </source>
</evidence>
<dbReference type="Proteomes" id="UP001234297">
    <property type="component" value="Chromosome 10"/>
</dbReference>
<comment type="caution">
    <text evidence="1">The sequence shown here is derived from an EMBL/GenBank/DDBJ whole genome shotgun (WGS) entry which is preliminary data.</text>
</comment>
<evidence type="ECO:0000313" key="2">
    <source>
        <dbReference type="Proteomes" id="UP001234297"/>
    </source>
</evidence>
<proteinExistence type="predicted"/>